<keyword evidence="1" id="KW-1133">Transmembrane helix</keyword>
<keyword evidence="1" id="KW-0812">Transmembrane</keyword>
<feature type="transmembrane region" description="Helical" evidence="1">
    <location>
        <begin position="243"/>
        <end position="262"/>
    </location>
</feature>
<name>I4AIX5_BERLS</name>
<dbReference type="Proteomes" id="UP000006054">
    <property type="component" value="Chromosome"/>
</dbReference>
<keyword evidence="3" id="KW-1185">Reference proteome</keyword>
<keyword evidence="1" id="KW-0472">Membrane</keyword>
<feature type="transmembrane region" description="Helical" evidence="1">
    <location>
        <begin position="219"/>
        <end position="237"/>
    </location>
</feature>
<gene>
    <name evidence="2" type="ordered locus">Fleli_1486</name>
</gene>
<dbReference type="STRING" id="880071.Fleli_1486"/>
<dbReference type="HOGENOM" id="CLU_475493_0_0_10"/>
<feature type="transmembrane region" description="Helical" evidence="1">
    <location>
        <begin position="192"/>
        <end position="212"/>
    </location>
</feature>
<feature type="transmembrane region" description="Helical" evidence="1">
    <location>
        <begin position="363"/>
        <end position="386"/>
    </location>
</feature>
<feature type="transmembrane region" description="Helical" evidence="1">
    <location>
        <begin position="458"/>
        <end position="476"/>
    </location>
</feature>
<evidence type="ECO:0000313" key="2">
    <source>
        <dbReference type="EMBL" id="AFM03910.1"/>
    </source>
</evidence>
<sequence length="573" mass="68496" precursor="true">MKKLAIKILFLSIFLLIILFFLSKLDYQNSTYELLKFYNKTDRIDFFRQNFLTQTDFFVSKIICFTICFICSILFLWKSKALKKQFLYQKNKISFELKSILKFILFKVKSTWKQISILEKIALFIPLIIYIAFWWIYGWQNDEVFSYTFFVDRGILVCATYYPAPNNHVAFLIFSAILNKIIPSFFSDFICLKLPATLSAIFYLWFLWLFFYRKNQKKLAWICFVLIAFMWSFFFYATHGRGYAWIILFFLWSCFAVFKIISNKNRNSHNLKKYWFLWSFSLILGCYTIPIFIYVWFASLLGLWLIGTNKIRKESIVISFISGLIILLLYTPILFFNGLSAIISNSWVAPLNFENWSKQFPLYLWNVHGIIGVSAFVASLGLFFIKKEFRKLVIYFWCIAYSPYLIVFIQKVLPFERVFLYRQIAEIVMLCFCVGVLSEKIYISFAVVPTTTKIYQKYFQILFISLAIFYASFRMYGEYYHWNIKTNVYQFAEPLAKKIYNKKPTSILVLEDTYNVFLRYYFRNLDTKVEVSPSSIINYQIIILPKESQFPKTDSLKYSIFYEDNFVKGFERK</sequence>
<evidence type="ECO:0000313" key="3">
    <source>
        <dbReference type="Proteomes" id="UP000006054"/>
    </source>
</evidence>
<feature type="transmembrane region" description="Helical" evidence="1">
    <location>
        <begin position="420"/>
        <end position="438"/>
    </location>
</feature>
<feature type="transmembrane region" description="Helical" evidence="1">
    <location>
        <begin position="317"/>
        <end position="342"/>
    </location>
</feature>
<dbReference type="eggNOG" id="COG5305">
    <property type="taxonomic scope" value="Bacteria"/>
</dbReference>
<dbReference type="AlphaFoldDB" id="I4AIX5"/>
<proteinExistence type="predicted"/>
<dbReference type="EMBL" id="CP003345">
    <property type="protein sequence ID" value="AFM03910.1"/>
    <property type="molecule type" value="Genomic_DNA"/>
</dbReference>
<accession>I4AIX5</accession>
<dbReference type="KEGG" id="fli:Fleli_1486"/>
<feature type="transmembrane region" description="Helical" evidence="1">
    <location>
        <begin position="274"/>
        <end position="297"/>
    </location>
</feature>
<protein>
    <recommendedName>
        <fullName evidence="4">Glycosyltransferase RgtA/B/C/D-like domain-containing protein</fullName>
    </recommendedName>
</protein>
<reference evidence="3" key="1">
    <citation type="submission" date="2012-06" db="EMBL/GenBank/DDBJ databases">
        <title>The complete genome of Flexibacter litoralis DSM 6794.</title>
        <authorList>
            <person name="Lucas S."/>
            <person name="Copeland A."/>
            <person name="Lapidus A."/>
            <person name="Glavina del Rio T."/>
            <person name="Dalin E."/>
            <person name="Tice H."/>
            <person name="Bruce D."/>
            <person name="Goodwin L."/>
            <person name="Pitluck S."/>
            <person name="Peters L."/>
            <person name="Ovchinnikova G."/>
            <person name="Lu M."/>
            <person name="Kyrpides N."/>
            <person name="Mavromatis K."/>
            <person name="Ivanova N."/>
            <person name="Brettin T."/>
            <person name="Detter J.C."/>
            <person name="Han C."/>
            <person name="Larimer F."/>
            <person name="Land M."/>
            <person name="Hauser L."/>
            <person name="Markowitz V."/>
            <person name="Cheng J.-F."/>
            <person name="Hugenholtz P."/>
            <person name="Woyke T."/>
            <person name="Wu D."/>
            <person name="Spring S."/>
            <person name="Lang E."/>
            <person name="Kopitz M."/>
            <person name="Brambilla E."/>
            <person name="Klenk H.-P."/>
            <person name="Eisen J.A."/>
        </authorList>
    </citation>
    <scope>NUCLEOTIDE SEQUENCE [LARGE SCALE GENOMIC DNA]</scope>
    <source>
        <strain evidence="3">ATCC 23117 / DSM 6794 / NBRC 15988 / NCIMB 1366 / Sio-4</strain>
    </source>
</reference>
<feature type="transmembrane region" description="Helical" evidence="1">
    <location>
        <begin position="117"/>
        <end position="138"/>
    </location>
</feature>
<evidence type="ECO:0008006" key="4">
    <source>
        <dbReference type="Google" id="ProtNLM"/>
    </source>
</evidence>
<feature type="transmembrane region" description="Helical" evidence="1">
    <location>
        <begin position="392"/>
        <end position="413"/>
    </location>
</feature>
<feature type="transmembrane region" description="Helical" evidence="1">
    <location>
        <begin position="57"/>
        <end position="77"/>
    </location>
</feature>
<evidence type="ECO:0000256" key="1">
    <source>
        <dbReference type="SAM" id="Phobius"/>
    </source>
</evidence>
<organism evidence="2 3">
    <name type="scientific">Bernardetia litoralis (strain ATCC 23117 / DSM 6794 / NBRC 15988 / NCIMB 1366 / Fx l1 / Sio-4)</name>
    <name type="common">Flexibacter litoralis</name>
    <dbReference type="NCBI Taxonomy" id="880071"/>
    <lineage>
        <taxon>Bacteria</taxon>
        <taxon>Pseudomonadati</taxon>
        <taxon>Bacteroidota</taxon>
        <taxon>Cytophagia</taxon>
        <taxon>Cytophagales</taxon>
        <taxon>Bernardetiaceae</taxon>
        <taxon>Bernardetia</taxon>
    </lineage>
</organism>